<evidence type="ECO:0000313" key="1">
    <source>
        <dbReference type="EMBL" id="EDR26932.1"/>
    </source>
</evidence>
<organism evidence="2">
    <name type="scientific">Entamoeba dispar (strain ATCC PRA-260 / SAW760)</name>
    <dbReference type="NCBI Taxonomy" id="370354"/>
    <lineage>
        <taxon>Eukaryota</taxon>
        <taxon>Amoebozoa</taxon>
        <taxon>Evosea</taxon>
        <taxon>Archamoebae</taxon>
        <taxon>Mastigamoebida</taxon>
        <taxon>Entamoebidae</taxon>
        <taxon>Entamoeba</taxon>
    </lineage>
</organism>
<keyword evidence="2" id="KW-1185">Reference proteome</keyword>
<reference evidence="2" key="1">
    <citation type="submission" date="2007-12" db="EMBL/GenBank/DDBJ databases">
        <title>Annotation of Entamoeba dispar SAW760.</title>
        <authorList>
            <person name="Lorenzi H."/>
            <person name="Inman J."/>
            <person name="Schobel S."/>
            <person name="Amedeo P."/>
            <person name="Caler E."/>
        </authorList>
    </citation>
    <scope>NUCLEOTIDE SEQUENCE [LARGE SCALE GENOMIC DNA]</scope>
    <source>
        <strain evidence="2">ATCC PRA-260 / SAW760</strain>
    </source>
</reference>
<dbReference type="EMBL" id="DS548987">
    <property type="protein sequence ID" value="EDR26932.1"/>
    <property type="molecule type" value="Genomic_DNA"/>
</dbReference>
<dbReference type="RefSeq" id="XP_001736804.1">
    <property type="nucleotide sequence ID" value="XM_001736752.1"/>
</dbReference>
<dbReference type="VEuPathDB" id="AmoebaDB:EDI_113890"/>
<accession>B0EEV6</accession>
<name>B0EEV6_ENTDS</name>
<dbReference type="AlphaFoldDB" id="B0EEV6"/>
<gene>
    <name evidence="1" type="ORF">EDI_113890</name>
</gene>
<dbReference type="Proteomes" id="UP000008076">
    <property type="component" value="Unassembled WGS sequence"/>
</dbReference>
<dbReference type="KEGG" id="edi:EDI_113890"/>
<proteinExistence type="predicted"/>
<sequence length="146" mass="16054">MIPHLYSSTTDMDSDAVDAQTIKTNSNIYYALIKNADTSEHDYGIPTNALQGGFFAILFKVTEGTTNMEKVSITMKTPSQESTPITLYPNSHGIFISISSPGNLLLSNTNTSTSQQYKELKLNIPFESGNSIYLSLDMFDPSIINI</sequence>
<protein>
    <submittedName>
        <fullName evidence="1">Uncharacterized protein</fullName>
    </submittedName>
</protein>
<evidence type="ECO:0000313" key="2">
    <source>
        <dbReference type="Proteomes" id="UP000008076"/>
    </source>
</evidence>
<dbReference type="GeneID" id="5881819"/>